<dbReference type="GO" id="GO:0016491">
    <property type="term" value="F:oxidoreductase activity"/>
    <property type="evidence" value="ECO:0007669"/>
    <property type="project" value="UniProtKB-KW"/>
</dbReference>
<keyword evidence="4" id="KW-1185">Reference proteome</keyword>
<dbReference type="RefSeq" id="WP_025411308.1">
    <property type="nucleotide sequence ID" value="NZ_CP007128.1"/>
</dbReference>
<organism evidence="3 4">
    <name type="scientific">Gemmatirosa kalamazoonensis</name>
    <dbReference type="NCBI Taxonomy" id="861299"/>
    <lineage>
        <taxon>Bacteria</taxon>
        <taxon>Pseudomonadati</taxon>
        <taxon>Gemmatimonadota</taxon>
        <taxon>Gemmatimonadia</taxon>
        <taxon>Gemmatimonadales</taxon>
        <taxon>Gemmatimonadaceae</taxon>
        <taxon>Gemmatirosa</taxon>
    </lineage>
</organism>
<dbReference type="Proteomes" id="UP000019151">
    <property type="component" value="Chromosome"/>
</dbReference>
<dbReference type="SUPFAM" id="SSF51735">
    <property type="entry name" value="NAD(P)-binding Rossmann-fold domains"/>
    <property type="match status" value="1"/>
</dbReference>
<dbReference type="HOGENOM" id="CLU_010194_44_5_0"/>
<comment type="similarity">
    <text evidence="1">Belongs to the short-chain dehydrogenases/reductases (SDR) family.</text>
</comment>
<reference evidence="3 4" key="1">
    <citation type="journal article" date="2014" name="Genome Announc.">
        <title>Genome Sequence and Methylome of Soil Bacterium Gemmatirosa kalamazoonensis KBS708T, a Member of the Rarely Cultivated Gemmatimonadetes Phylum.</title>
        <authorList>
            <person name="Debruyn J.M."/>
            <person name="Radosevich M."/>
            <person name="Wommack K.E."/>
            <person name="Polson S.W."/>
            <person name="Hauser L.J."/>
            <person name="Fawaz M.N."/>
            <person name="Korlach J."/>
            <person name="Tsai Y.C."/>
        </authorList>
    </citation>
    <scope>NUCLEOTIDE SEQUENCE [LARGE SCALE GENOMIC DNA]</scope>
    <source>
        <strain evidence="3 4">KBS708</strain>
    </source>
</reference>
<dbReference type="Pfam" id="PF00106">
    <property type="entry name" value="adh_short"/>
    <property type="match status" value="1"/>
</dbReference>
<evidence type="ECO:0000256" key="1">
    <source>
        <dbReference type="ARBA" id="ARBA00006484"/>
    </source>
</evidence>
<dbReference type="STRING" id="861299.J421_2285"/>
<keyword evidence="2" id="KW-0560">Oxidoreductase</keyword>
<evidence type="ECO:0000313" key="4">
    <source>
        <dbReference type="Proteomes" id="UP000019151"/>
    </source>
</evidence>
<evidence type="ECO:0000256" key="2">
    <source>
        <dbReference type="ARBA" id="ARBA00023002"/>
    </source>
</evidence>
<sequence>MTRILVTGSADGLGRLAAESLLSAGHEVVVHGRNGERAASLHTLLDRGANLVVGDFTDREAVRRIAAELNAAIPLDAVIHNAGVWSGRAVMPVNIVAPYLLTALLRTPRRLVYLSSSSHFGGRSSLDRVDWRGRRAGSYEDSKLFVTTLAAAVARLRPTVLSNAVDPGWVPTRMGGPAAPDDLELGHRTQEWLAASDDPEALTSGGYWYHRERRPPHRAVHDLAFQDRLLRALAEETGTTFDEATD</sequence>
<dbReference type="eggNOG" id="COG1028">
    <property type="taxonomic scope" value="Bacteria"/>
</dbReference>
<dbReference type="InterPro" id="IPR002347">
    <property type="entry name" value="SDR_fam"/>
</dbReference>
<dbReference type="PATRIC" id="fig|861299.3.peg.2326"/>
<dbReference type="Gene3D" id="3.40.50.720">
    <property type="entry name" value="NAD(P)-binding Rossmann-like Domain"/>
    <property type="match status" value="1"/>
</dbReference>
<gene>
    <name evidence="3" type="ORF">J421_2285</name>
</gene>
<accession>W0RHC1</accession>
<dbReference type="PRINTS" id="PR00081">
    <property type="entry name" value="GDHRDH"/>
</dbReference>
<dbReference type="InParanoid" id="W0RHC1"/>
<dbReference type="InterPro" id="IPR036291">
    <property type="entry name" value="NAD(P)-bd_dom_sf"/>
</dbReference>
<name>W0RHC1_9BACT</name>
<dbReference type="AlphaFoldDB" id="W0RHC1"/>
<dbReference type="EMBL" id="CP007128">
    <property type="protein sequence ID" value="AHG89822.1"/>
    <property type="molecule type" value="Genomic_DNA"/>
</dbReference>
<dbReference type="PANTHER" id="PTHR24320:SF274">
    <property type="entry name" value="CHAIN DEHYDROGENASE, PUTATIVE (AFU_ORTHOLOGUE AFUA_4G00440)-RELATED"/>
    <property type="match status" value="1"/>
</dbReference>
<proteinExistence type="inferred from homology"/>
<dbReference type="OrthoDB" id="9785826at2"/>
<dbReference type="KEGG" id="gba:J421_2285"/>
<evidence type="ECO:0000313" key="3">
    <source>
        <dbReference type="EMBL" id="AHG89822.1"/>
    </source>
</evidence>
<protein>
    <submittedName>
        <fullName evidence="3">Short-chain dehydrogenase/reductase SDR</fullName>
    </submittedName>
</protein>
<dbReference type="PANTHER" id="PTHR24320">
    <property type="entry name" value="RETINOL DEHYDROGENASE"/>
    <property type="match status" value="1"/>
</dbReference>